<dbReference type="GO" id="GO:0016787">
    <property type="term" value="F:hydrolase activity"/>
    <property type="evidence" value="ECO:0007669"/>
    <property type="project" value="InterPro"/>
</dbReference>
<sequence>MRHAALSALILIASIAVTRADDRASDVSIPMVAGDGEHLNLAGRVCRPAGDGPSRVVVINHGSPVSASARPRMELTECDAEATQWFTRRGYVVVYALRRGYGDSDGDWAERYGHCSDPDFVRAGLSSARDIGAIVRYALALPYARHDGAVVIGQSAGGWGTIAYASQAPKDVAAFVVMAGGRGGHADGEANENCQPGRLVQAAGRFGATARLPMLWIYALNDSFFDPSLASAMHDAFTRAGGNAQFIQPPPFGDDGHHLFFGDGGPAVWGAPVAAYLARMGATP</sequence>
<evidence type="ECO:0000313" key="2">
    <source>
        <dbReference type="EMBL" id="MBB3173045.1"/>
    </source>
</evidence>
<organism evidence="2 3">
    <name type="scientific">Endobacter medicaginis</name>
    <dbReference type="NCBI Taxonomy" id="1181271"/>
    <lineage>
        <taxon>Bacteria</taxon>
        <taxon>Pseudomonadati</taxon>
        <taxon>Pseudomonadota</taxon>
        <taxon>Alphaproteobacteria</taxon>
        <taxon>Acetobacterales</taxon>
        <taxon>Acetobacteraceae</taxon>
        <taxon>Endobacter</taxon>
    </lineage>
</organism>
<dbReference type="Proteomes" id="UP000557688">
    <property type="component" value="Unassembled WGS sequence"/>
</dbReference>
<proteinExistence type="predicted"/>
<dbReference type="RefSeq" id="WP_218062104.1">
    <property type="nucleotide sequence ID" value="NZ_JABXXQ010000286.1"/>
</dbReference>
<dbReference type="EMBL" id="JACHXV010000003">
    <property type="protein sequence ID" value="MBB3173045.1"/>
    <property type="molecule type" value="Genomic_DNA"/>
</dbReference>
<feature type="domain" description="Xaa-Pro dipeptidyl-peptidase-like" evidence="1">
    <location>
        <begin position="40"/>
        <end position="185"/>
    </location>
</feature>
<reference evidence="2 3" key="1">
    <citation type="submission" date="2020-08" db="EMBL/GenBank/DDBJ databases">
        <title>Genomic Encyclopedia of Type Strains, Phase III (KMG-III): the genomes of soil and plant-associated and newly described type strains.</title>
        <authorList>
            <person name="Whitman W."/>
        </authorList>
    </citation>
    <scope>NUCLEOTIDE SEQUENCE [LARGE SCALE GENOMIC DNA]</scope>
    <source>
        <strain evidence="2 3">CECT 8088</strain>
    </source>
</reference>
<dbReference type="AlphaFoldDB" id="A0A839UWK6"/>
<name>A0A839UWK6_9PROT</name>
<dbReference type="InterPro" id="IPR000383">
    <property type="entry name" value="Xaa-Pro-like_dom"/>
</dbReference>
<evidence type="ECO:0000313" key="3">
    <source>
        <dbReference type="Proteomes" id="UP000557688"/>
    </source>
</evidence>
<gene>
    <name evidence="2" type="ORF">FHR90_000863</name>
</gene>
<accession>A0A839UWK6</accession>
<protein>
    <submittedName>
        <fullName evidence="2">Pimeloyl-ACP methyl ester carboxylesterase</fullName>
    </submittedName>
</protein>
<comment type="caution">
    <text evidence="2">The sequence shown here is derived from an EMBL/GenBank/DDBJ whole genome shotgun (WGS) entry which is preliminary data.</text>
</comment>
<dbReference type="InterPro" id="IPR029058">
    <property type="entry name" value="AB_hydrolase_fold"/>
</dbReference>
<dbReference type="SUPFAM" id="SSF53474">
    <property type="entry name" value="alpha/beta-Hydrolases"/>
    <property type="match status" value="1"/>
</dbReference>
<dbReference type="Gene3D" id="3.40.50.1820">
    <property type="entry name" value="alpha/beta hydrolase"/>
    <property type="match status" value="1"/>
</dbReference>
<keyword evidence="3" id="KW-1185">Reference proteome</keyword>
<evidence type="ECO:0000259" key="1">
    <source>
        <dbReference type="Pfam" id="PF02129"/>
    </source>
</evidence>
<dbReference type="Pfam" id="PF02129">
    <property type="entry name" value="Peptidase_S15"/>
    <property type="match status" value="1"/>
</dbReference>